<dbReference type="GO" id="GO:0005737">
    <property type="term" value="C:cytoplasm"/>
    <property type="evidence" value="ECO:0007669"/>
    <property type="project" value="UniProtKB-ARBA"/>
</dbReference>
<dbReference type="GO" id="GO:0006412">
    <property type="term" value="P:translation"/>
    <property type="evidence" value="ECO:0007669"/>
    <property type="project" value="InterPro"/>
</dbReference>
<dbReference type="PANTHER" id="PTHR23321:SF26">
    <property type="entry name" value="SMALL RIBOSOMAL SUBUNIT PROTEIN US15M"/>
    <property type="match status" value="1"/>
</dbReference>
<evidence type="ECO:0000313" key="6">
    <source>
        <dbReference type="Proteomes" id="UP000606974"/>
    </source>
</evidence>
<feature type="region of interest" description="Disordered" evidence="4">
    <location>
        <begin position="184"/>
        <end position="244"/>
    </location>
</feature>
<keyword evidence="2" id="KW-0689">Ribosomal protein</keyword>
<accession>A0A8H7AD81</accession>
<evidence type="ECO:0000256" key="1">
    <source>
        <dbReference type="ARBA" id="ARBA00008434"/>
    </source>
</evidence>
<feature type="compositionally biased region" description="Basic residues" evidence="4">
    <location>
        <begin position="88"/>
        <end position="99"/>
    </location>
</feature>
<reference evidence="5" key="1">
    <citation type="submission" date="2020-02" db="EMBL/GenBank/DDBJ databases">
        <authorList>
            <person name="Palmer J.M."/>
        </authorList>
    </citation>
    <scope>NUCLEOTIDE SEQUENCE</scope>
    <source>
        <strain evidence="5">EPUS1.4</strain>
        <tissue evidence="5">Thallus</tissue>
    </source>
</reference>
<dbReference type="SUPFAM" id="SSF47060">
    <property type="entry name" value="S15/NS1 RNA-binding domain"/>
    <property type="match status" value="1"/>
</dbReference>
<dbReference type="Pfam" id="PF00312">
    <property type="entry name" value="Ribosomal_S15"/>
    <property type="match status" value="1"/>
</dbReference>
<evidence type="ECO:0000256" key="2">
    <source>
        <dbReference type="ARBA" id="ARBA00022980"/>
    </source>
</evidence>
<comment type="caution">
    <text evidence="5">The sequence shown here is derived from an EMBL/GenBank/DDBJ whole genome shotgun (WGS) entry which is preliminary data.</text>
</comment>
<dbReference type="CDD" id="cd00353">
    <property type="entry name" value="Ribosomal_S15p_S13e"/>
    <property type="match status" value="1"/>
</dbReference>
<dbReference type="GO" id="GO:0003735">
    <property type="term" value="F:structural constituent of ribosome"/>
    <property type="evidence" value="ECO:0007669"/>
    <property type="project" value="InterPro"/>
</dbReference>
<proteinExistence type="inferred from homology"/>
<dbReference type="AlphaFoldDB" id="A0A8H7AD81"/>
<sequence>MTRSASNGNYSVTHPQELKTSTQVVSRAEAVSLQATMPPRSLPIGGAPPFNLRSLLQSLPVAASYAKNGVCATCSYSFSAKGPMTYKKQHKSKLKPHRNPYRDAQANQRKAANQARQKLLQEQRAKAMGDPIRSLPTPFTESLSTGRMPDEAAKEELRNYFLGPDELPNSLEYSKKLSAPYIPKAEETTQSAEASPSPLAWAVPPPAQDSSTEEVSSLSSSTDPPILPIERGDTSLPPPRTSSLSNPYTRAFSVPAPPTAKQLVNLHEAAHRNAARALTLISSLTNGSSSDFTRHNVQRCISTFGRHNTDAYLPPRPTSIYNTNLSPPKLRAGPDTGSSEVQIAILTTKINVLADNVHKNDKHNKRNLRLLVHRRQKLLAYLQSRERGSARWKNLVENLGIQDAMWKGEISL</sequence>
<keyword evidence="3" id="KW-0687">Ribonucleoprotein</keyword>
<feature type="region of interest" description="Disordered" evidence="4">
    <location>
        <begin position="88"/>
        <end position="116"/>
    </location>
</feature>
<protein>
    <recommendedName>
        <fullName evidence="7">Ribosomal protein S15</fullName>
    </recommendedName>
</protein>
<dbReference type="GO" id="GO:0005840">
    <property type="term" value="C:ribosome"/>
    <property type="evidence" value="ECO:0007669"/>
    <property type="project" value="UniProtKB-KW"/>
</dbReference>
<dbReference type="EMBL" id="JAACFV010000098">
    <property type="protein sequence ID" value="KAF7505919.1"/>
    <property type="molecule type" value="Genomic_DNA"/>
</dbReference>
<name>A0A8H7AD81_9EURO</name>
<organism evidence="5 6">
    <name type="scientific">Endocarpon pusillum</name>
    <dbReference type="NCBI Taxonomy" id="364733"/>
    <lineage>
        <taxon>Eukaryota</taxon>
        <taxon>Fungi</taxon>
        <taxon>Dikarya</taxon>
        <taxon>Ascomycota</taxon>
        <taxon>Pezizomycotina</taxon>
        <taxon>Eurotiomycetes</taxon>
        <taxon>Chaetothyriomycetidae</taxon>
        <taxon>Verrucariales</taxon>
        <taxon>Verrucariaceae</taxon>
        <taxon>Endocarpon</taxon>
    </lineage>
</organism>
<keyword evidence="6" id="KW-1185">Reference proteome</keyword>
<feature type="compositionally biased region" description="Low complexity" evidence="4">
    <location>
        <begin position="104"/>
        <end position="116"/>
    </location>
</feature>
<evidence type="ECO:0000256" key="4">
    <source>
        <dbReference type="SAM" id="MobiDB-lite"/>
    </source>
</evidence>
<evidence type="ECO:0008006" key="7">
    <source>
        <dbReference type="Google" id="ProtNLM"/>
    </source>
</evidence>
<dbReference type="OrthoDB" id="441444at2759"/>
<evidence type="ECO:0000256" key="3">
    <source>
        <dbReference type="ARBA" id="ARBA00023274"/>
    </source>
</evidence>
<evidence type="ECO:0000313" key="5">
    <source>
        <dbReference type="EMBL" id="KAF7505919.1"/>
    </source>
</evidence>
<dbReference type="Proteomes" id="UP000606974">
    <property type="component" value="Unassembled WGS sequence"/>
</dbReference>
<dbReference type="Gene3D" id="1.10.287.10">
    <property type="entry name" value="S15/NS1, RNA-binding"/>
    <property type="match status" value="1"/>
</dbReference>
<dbReference type="SMART" id="SM01387">
    <property type="entry name" value="Ribosomal_S15"/>
    <property type="match status" value="1"/>
</dbReference>
<dbReference type="InterPro" id="IPR009068">
    <property type="entry name" value="uS15_NS1_RNA-bd_sf"/>
</dbReference>
<comment type="similarity">
    <text evidence="1">Belongs to the universal ribosomal protein uS15 family.</text>
</comment>
<dbReference type="GO" id="GO:1990904">
    <property type="term" value="C:ribonucleoprotein complex"/>
    <property type="evidence" value="ECO:0007669"/>
    <property type="project" value="UniProtKB-KW"/>
</dbReference>
<dbReference type="PANTHER" id="PTHR23321">
    <property type="entry name" value="RIBOSOMAL PROTEIN S15, BACTERIAL AND ORGANELLAR"/>
    <property type="match status" value="1"/>
</dbReference>
<dbReference type="InterPro" id="IPR005290">
    <property type="entry name" value="Ribosomal_uS15_bac-type"/>
</dbReference>
<dbReference type="InterPro" id="IPR000589">
    <property type="entry name" value="Ribosomal_uS15"/>
</dbReference>
<feature type="compositionally biased region" description="Low complexity" evidence="4">
    <location>
        <begin position="209"/>
        <end position="224"/>
    </location>
</feature>
<feature type="region of interest" description="Disordered" evidence="4">
    <location>
        <begin position="1"/>
        <end position="23"/>
    </location>
</feature>
<gene>
    <name evidence="5" type="ORF">GJ744_012454</name>
</gene>